<gene>
    <name evidence="1" type="ORF">DFR36_104162</name>
</gene>
<reference evidence="1 2" key="1">
    <citation type="submission" date="2018-05" db="EMBL/GenBank/DDBJ databases">
        <title>Genomic Encyclopedia of Type Strains, Phase IV (KMG-IV): sequencing the most valuable type-strain genomes for metagenomic binning, comparative biology and taxonomic classification.</title>
        <authorList>
            <person name="Goeker M."/>
        </authorList>
    </citation>
    <scope>NUCLEOTIDE SEQUENCE [LARGE SCALE GENOMIC DNA]</scope>
    <source>
        <strain evidence="1 2">DSM 26006</strain>
    </source>
</reference>
<proteinExistence type="predicted"/>
<evidence type="ECO:0000313" key="2">
    <source>
        <dbReference type="Proteomes" id="UP000246483"/>
    </source>
</evidence>
<dbReference type="AlphaFoldDB" id="A0A317RAN1"/>
<comment type="caution">
    <text evidence="1">The sequence shown here is derived from an EMBL/GenBank/DDBJ whole genome shotgun (WGS) entry which is preliminary data.</text>
</comment>
<dbReference type="Proteomes" id="UP000246483">
    <property type="component" value="Unassembled WGS sequence"/>
</dbReference>
<protein>
    <submittedName>
        <fullName evidence="1">Uncharacterized protein</fullName>
    </submittedName>
</protein>
<sequence>MRLGFGLVGLLVALAIVAVVARKQLGATRVAVPPAVQERQGPAGGDGAAPSVRVQGEQLQQQVQRQMEALMQQPRGLPDDAQ</sequence>
<name>A0A317RAN1_9BURK</name>
<evidence type="ECO:0000313" key="1">
    <source>
        <dbReference type="EMBL" id="PWW46382.1"/>
    </source>
</evidence>
<dbReference type="RefSeq" id="WP_019375233.1">
    <property type="nucleotide sequence ID" value="NZ_ALEE01000770.1"/>
</dbReference>
<dbReference type="EMBL" id="QGUB01000004">
    <property type="protein sequence ID" value="PWW46382.1"/>
    <property type="molecule type" value="Genomic_DNA"/>
</dbReference>
<accession>A0A317RAN1</accession>
<keyword evidence="2" id="KW-1185">Reference proteome</keyword>
<organism evidence="1 2">
    <name type="scientific">Melaminivora alkalimesophila</name>
    <dbReference type="NCBI Taxonomy" id="1165852"/>
    <lineage>
        <taxon>Bacteria</taxon>
        <taxon>Pseudomonadati</taxon>
        <taxon>Pseudomonadota</taxon>
        <taxon>Betaproteobacteria</taxon>
        <taxon>Burkholderiales</taxon>
        <taxon>Comamonadaceae</taxon>
        <taxon>Melaminivora</taxon>
    </lineage>
</organism>